<keyword evidence="3" id="KW-1185">Reference proteome</keyword>
<evidence type="ECO:0000313" key="2">
    <source>
        <dbReference type="EMBL" id="KAF2711207.1"/>
    </source>
</evidence>
<evidence type="ECO:0000313" key="3">
    <source>
        <dbReference type="Proteomes" id="UP000799428"/>
    </source>
</evidence>
<reference evidence="2" key="1">
    <citation type="journal article" date="2020" name="Stud. Mycol.">
        <title>101 Dothideomycetes genomes: a test case for predicting lifestyles and emergence of pathogens.</title>
        <authorList>
            <person name="Haridas S."/>
            <person name="Albert R."/>
            <person name="Binder M."/>
            <person name="Bloem J."/>
            <person name="Labutti K."/>
            <person name="Salamov A."/>
            <person name="Andreopoulos B."/>
            <person name="Baker S."/>
            <person name="Barry K."/>
            <person name="Bills G."/>
            <person name="Bluhm B."/>
            <person name="Cannon C."/>
            <person name="Castanera R."/>
            <person name="Culley D."/>
            <person name="Daum C."/>
            <person name="Ezra D."/>
            <person name="Gonzalez J."/>
            <person name="Henrissat B."/>
            <person name="Kuo A."/>
            <person name="Liang C."/>
            <person name="Lipzen A."/>
            <person name="Lutzoni F."/>
            <person name="Magnuson J."/>
            <person name="Mondo S."/>
            <person name="Nolan M."/>
            <person name="Ohm R."/>
            <person name="Pangilinan J."/>
            <person name="Park H.-J."/>
            <person name="Ramirez L."/>
            <person name="Alfaro M."/>
            <person name="Sun H."/>
            <person name="Tritt A."/>
            <person name="Yoshinaga Y."/>
            <person name="Zwiers L.-H."/>
            <person name="Turgeon B."/>
            <person name="Goodwin S."/>
            <person name="Spatafora J."/>
            <person name="Crous P."/>
            <person name="Grigoriev I."/>
        </authorList>
    </citation>
    <scope>NUCLEOTIDE SEQUENCE</scope>
    <source>
        <strain evidence="2">CBS 279.74</strain>
    </source>
</reference>
<gene>
    <name evidence="2" type="ORF">K504DRAFT_244278</name>
</gene>
<proteinExistence type="predicted"/>
<dbReference type="OrthoDB" id="289038at2759"/>
<dbReference type="EMBL" id="MU005768">
    <property type="protein sequence ID" value="KAF2711207.1"/>
    <property type="molecule type" value="Genomic_DNA"/>
</dbReference>
<evidence type="ECO:0000256" key="1">
    <source>
        <dbReference type="SAM" id="MobiDB-lite"/>
    </source>
</evidence>
<accession>A0A6G1KFS4</accession>
<dbReference type="Proteomes" id="UP000799428">
    <property type="component" value="Unassembled WGS sequence"/>
</dbReference>
<organism evidence="2 3">
    <name type="scientific">Pleomassaria siparia CBS 279.74</name>
    <dbReference type="NCBI Taxonomy" id="1314801"/>
    <lineage>
        <taxon>Eukaryota</taxon>
        <taxon>Fungi</taxon>
        <taxon>Dikarya</taxon>
        <taxon>Ascomycota</taxon>
        <taxon>Pezizomycotina</taxon>
        <taxon>Dothideomycetes</taxon>
        <taxon>Pleosporomycetidae</taxon>
        <taxon>Pleosporales</taxon>
        <taxon>Pleomassariaceae</taxon>
        <taxon>Pleomassaria</taxon>
    </lineage>
</organism>
<dbReference type="InterPro" id="IPR038765">
    <property type="entry name" value="Papain-like_cys_pep_sf"/>
</dbReference>
<dbReference type="SUPFAM" id="SSF54001">
    <property type="entry name" value="Cysteine proteinases"/>
    <property type="match status" value="1"/>
</dbReference>
<feature type="region of interest" description="Disordered" evidence="1">
    <location>
        <begin position="1"/>
        <end position="34"/>
    </location>
</feature>
<evidence type="ECO:0008006" key="4">
    <source>
        <dbReference type="Google" id="ProtNLM"/>
    </source>
</evidence>
<sequence length="200" mass="22074">MTRSTGGHKVASNPPPISNPPRRRGPAPPSLQSMTDVNAAQIPDNWVTATANQPSRGIVRNGNTCFQIAAIQALVHLPLFTNWIREHNAPHPTIPGLLMNPCLYDANDVITTDPYGWGRCVACAVKKFVVRYWSDRNVDVNGVPVPVRLNDAAWRELCAITDIMYPPTRGPGRRVYRDQQDSEEYQTTLLQACADSVDSA</sequence>
<dbReference type="AlphaFoldDB" id="A0A6G1KFS4"/>
<name>A0A6G1KFS4_9PLEO</name>
<protein>
    <recommendedName>
        <fullName evidence="4">USP domain-containing protein</fullName>
    </recommendedName>
</protein>
<dbReference type="Gene3D" id="3.90.70.10">
    <property type="entry name" value="Cysteine proteinases"/>
    <property type="match status" value="1"/>
</dbReference>